<keyword evidence="8" id="KW-0732">Signal</keyword>
<dbReference type="Gene3D" id="2.60.40.420">
    <property type="entry name" value="Cupredoxins - blue copper proteins"/>
    <property type="match status" value="1"/>
</dbReference>
<feature type="domain" description="Blue (type 1) copper" evidence="9">
    <location>
        <begin position="65"/>
        <end position="185"/>
    </location>
</feature>
<dbReference type="InterPro" id="IPR000923">
    <property type="entry name" value="BlueCu_1"/>
</dbReference>
<feature type="chain" id="PRO_5022700152" evidence="8">
    <location>
        <begin position="33"/>
        <end position="186"/>
    </location>
</feature>
<evidence type="ECO:0000256" key="6">
    <source>
        <dbReference type="ARBA" id="ARBA00023008"/>
    </source>
</evidence>
<evidence type="ECO:0000259" key="9">
    <source>
        <dbReference type="Pfam" id="PF00127"/>
    </source>
</evidence>
<dbReference type="PROSITE" id="PS00196">
    <property type="entry name" value="COPPER_BLUE"/>
    <property type="match status" value="1"/>
</dbReference>
<dbReference type="NCBIfam" id="TIGR02695">
    <property type="entry name" value="azurin"/>
    <property type="match status" value="1"/>
</dbReference>
<dbReference type="InterPro" id="IPR050845">
    <property type="entry name" value="Cu-binding_ET"/>
</dbReference>
<evidence type="ECO:0000256" key="3">
    <source>
        <dbReference type="ARBA" id="ARBA00022723"/>
    </source>
</evidence>
<keyword evidence="4" id="KW-0574">Periplasm</keyword>
<gene>
    <name evidence="10" type="ORF">PAN31108_00384</name>
</gene>
<dbReference type="InterPro" id="IPR008972">
    <property type="entry name" value="Cupredoxin"/>
</dbReference>
<dbReference type="RefSeq" id="WP_246183724.1">
    <property type="nucleotide sequence ID" value="NZ_CABPSB010000001.1"/>
</dbReference>
<organism evidence="10 11">
    <name type="scientific">Pandoraea anhela</name>
    <dbReference type="NCBI Taxonomy" id="2508295"/>
    <lineage>
        <taxon>Bacteria</taxon>
        <taxon>Pseudomonadati</taxon>
        <taxon>Pseudomonadota</taxon>
        <taxon>Betaproteobacteria</taxon>
        <taxon>Burkholderiales</taxon>
        <taxon>Burkholderiaceae</taxon>
        <taxon>Pandoraea</taxon>
    </lineage>
</organism>
<keyword evidence="7" id="KW-1015">Disulfide bond</keyword>
<evidence type="ECO:0000256" key="8">
    <source>
        <dbReference type="SAM" id="SignalP"/>
    </source>
</evidence>
<keyword evidence="3" id="KW-0479">Metal-binding</keyword>
<keyword evidence="11" id="KW-1185">Reference proteome</keyword>
<sequence length="186" mass="19388">MLSAKSQFPSMRSRVLNVACLACLYLPVAALAQGADHADMSAMSPAPEALTAVAKAVGDACQIDVQGRPGKQFSPAHISVPSSCKTLTVQLIHTGKKPKAAAGHNWVLVRADDIQATVADGLAAGAENDWVKPGDDRVIAKTAMIGGGQRTSVTFDVSALSRGTDYTYYCSFPAHAAMMRGALSID</sequence>
<feature type="signal peptide" evidence="8">
    <location>
        <begin position="1"/>
        <end position="32"/>
    </location>
</feature>
<dbReference type="GO" id="GO:0009055">
    <property type="term" value="F:electron transfer activity"/>
    <property type="evidence" value="ECO:0007669"/>
    <property type="project" value="InterPro"/>
</dbReference>
<dbReference type="PANTHER" id="PTHR38439:SF2">
    <property type="entry name" value="OUTER MEMBRANE PROTEIN H.8"/>
    <property type="match status" value="1"/>
</dbReference>
<dbReference type="AlphaFoldDB" id="A0A5E4RUK8"/>
<evidence type="ECO:0000313" key="10">
    <source>
        <dbReference type="EMBL" id="VVD66481.1"/>
    </source>
</evidence>
<keyword evidence="6" id="KW-0186">Copper</keyword>
<evidence type="ECO:0000256" key="1">
    <source>
        <dbReference type="ARBA" id="ARBA00004418"/>
    </source>
</evidence>
<comment type="subcellular location">
    <subcellularLocation>
        <location evidence="1">Periplasm</location>
    </subcellularLocation>
</comment>
<accession>A0A5E4RUK8</accession>
<dbReference type="GO" id="GO:0042597">
    <property type="term" value="C:periplasmic space"/>
    <property type="evidence" value="ECO:0007669"/>
    <property type="project" value="UniProtKB-SubCell"/>
</dbReference>
<protein>
    <submittedName>
        <fullName evidence="10">Azurin</fullName>
    </submittedName>
</protein>
<evidence type="ECO:0000256" key="7">
    <source>
        <dbReference type="ARBA" id="ARBA00023157"/>
    </source>
</evidence>
<evidence type="ECO:0000256" key="2">
    <source>
        <dbReference type="ARBA" id="ARBA00022448"/>
    </source>
</evidence>
<dbReference type="InterPro" id="IPR014068">
    <property type="entry name" value="Azurin"/>
</dbReference>
<dbReference type="InterPro" id="IPR028871">
    <property type="entry name" value="BlueCu_1_BS"/>
</dbReference>
<dbReference type="SUPFAM" id="SSF49503">
    <property type="entry name" value="Cupredoxins"/>
    <property type="match status" value="1"/>
</dbReference>
<dbReference type="Pfam" id="PF00127">
    <property type="entry name" value="Copper-bind"/>
    <property type="match status" value="1"/>
</dbReference>
<keyword evidence="5" id="KW-0249">Electron transport</keyword>
<proteinExistence type="predicted"/>
<dbReference type="EMBL" id="CABPSB010000001">
    <property type="protein sequence ID" value="VVD66481.1"/>
    <property type="molecule type" value="Genomic_DNA"/>
</dbReference>
<dbReference type="GO" id="GO:0005507">
    <property type="term" value="F:copper ion binding"/>
    <property type="evidence" value="ECO:0007669"/>
    <property type="project" value="InterPro"/>
</dbReference>
<name>A0A5E4RUK8_9BURK</name>
<dbReference type="PANTHER" id="PTHR38439">
    <property type="entry name" value="AURACYANIN-B"/>
    <property type="match status" value="1"/>
</dbReference>
<keyword evidence="2" id="KW-0813">Transport</keyword>
<dbReference type="Proteomes" id="UP000406256">
    <property type="component" value="Unassembled WGS sequence"/>
</dbReference>
<reference evidence="10 11" key="1">
    <citation type="submission" date="2019-08" db="EMBL/GenBank/DDBJ databases">
        <authorList>
            <person name="Peeters C."/>
        </authorList>
    </citation>
    <scope>NUCLEOTIDE SEQUENCE [LARGE SCALE GENOMIC DNA]</scope>
    <source>
        <strain evidence="10 11">LMG 31108</strain>
    </source>
</reference>
<evidence type="ECO:0000256" key="4">
    <source>
        <dbReference type="ARBA" id="ARBA00022764"/>
    </source>
</evidence>
<evidence type="ECO:0000313" key="11">
    <source>
        <dbReference type="Proteomes" id="UP000406256"/>
    </source>
</evidence>
<evidence type="ECO:0000256" key="5">
    <source>
        <dbReference type="ARBA" id="ARBA00022982"/>
    </source>
</evidence>
<dbReference type="CDD" id="cd13922">
    <property type="entry name" value="Azurin"/>
    <property type="match status" value="1"/>
</dbReference>